<dbReference type="EMBL" id="KB295623">
    <property type="protein sequence ID" value="ELU12947.1"/>
    <property type="molecule type" value="Genomic_DNA"/>
</dbReference>
<feature type="transmembrane region" description="Helical" evidence="5">
    <location>
        <begin position="304"/>
        <end position="322"/>
    </location>
</feature>
<dbReference type="PANTHER" id="PTHR23507:SF1">
    <property type="entry name" value="FI18259P1-RELATED"/>
    <property type="match status" value="1"/>
</dbReference>
<dbReference type="STRING" id="283909.R7V381"/>
<dbReference type="Proteomes" id="UP000014760">
    <property type="component" value="Unassembled WGS sequence"/>
</dbReference>
<feature type="transmembrane region" description="Helical" evidence="5">
    <location>
        <begin position="46"/>
        <end position="62"/>
    </location>
</feature>
<dbReference type="HOGENOM" id="CLU_028365_1_1_1"/>
<accession>R7V381</accession>
<dbReference type="InterPro" id="IPR011701">
    <property type="entry name" value="MFS"/>
</dbReference>
<evidence type="ECO:0000256" key="4">
    <source>
        <dbReference type="ARBA" id="ARBA00023136"/>
    </source>
</evidence>
<comment type="subcellular location">
    <subcellularLocation>
        <location evidence="1">Membrane</location>
        <topology evidence="1">Multi-pass membrane protein</topology>
    </subcellularLocation>
</comment>
<evidence type="ECO:0000313" key="8">
    <source>
        <dbReference type="Proteomes" id="UP000014760"/>
    </source>
</evidence>
<dbReference type="AlphaFoldDB" id="R7V381"/>
<feature type="transmembrane region" description="Helical" evidence="5">
    <location>
        <begin position="211"/>
        <end position="234"/>
    </location>
</feature>
<reference evidence="6 8" key="2">
    <citation type="journal article" date="2013" name="Nature">
        <title>Insights into bilaterian evolution from three spiralian genomes.</title>
        <authorList>
            <person name="Simakov O."/>
            <person name="Marletaz F."/>
            <person name="Cho S.J."/>
            <person name="Edsinger-Gonzales E."/>
            <person name="Havlak P."/>
            <person name="Hellsten U."/>
            <person name="Kuo D.H."/>
            <person name="Larsson T."/>
            <person name="Lv J."/>
            <person name="Arendt D."/>
            <person name="Savage R."/>
            <person name="Osoegawa K."/>
            <person name="de Jong P."/>
            <person name="Grimwood J."/>
            <person name="Chapman J.A."/>
            <person name="Shapiro H."/>
            <person name="Aerts A."/>
            <person name="Otillar R.P."/>
            <person name="Terry A.Y."/>
            <person name="Boore J.L."/>
            <person name="Grigoriev I.V."/>
            <person name="Lindberg D.R."/>
            <person name="Seaver E.C."/>
            <person name="Weisblat D.A."/>
            <person name="Putnam N.H."/>
            <person name="Rokhsar D.S."/>
        </authorList>
    </citation>
    <scope>NUCLEOTIDE SEQUENCE</scope>
    <source>
        <strain evidence="6 8">I ESC-2004</strain>
    </source>
</reference>
<dbReference type="EnsemblMetazoa" id="CapteT198750">
    <property type="protein sequence ID" value="CapteP198750"/>
    <property type="gene ID" value="CapteG198750"/>
</dbReference>
<gene>
    <name evidence="6" type="ORF">CAPTEDRAFT_198750</name>
</gene>
<evidence type="ECO:0000256" key="1">
    <source>
        <dbReference type="ARBA" id="ARBA00004141"/>
    </source>
</evidence>
<keyword evidence="2 5" id="KW-0812">Transmembrane</keyword>
<keyword evidence="8" id="KW-1185">Reference proteome</keyword>
<feature type="transmembrane region" description="Helical" evidence="5">
    <location>
        <begin position="145"/>
        <end position="163"/>
    </location>
</feature>
<evidence type="ECO:0000256" key="5">
    <source>
        <dbReference type="SAM" id="Phobius"/>
    </source>
</evidence>
<protein>
    <recommendedName>
        <fullName evidence="9">Major facilitator superfamily (MFS) profile domain-containing protein</fullName>
    </recommendedName>
</protein>
<dbReference type="OrthoDB" id="3026777at2759"/>
<proteinExistence type="predicted"/>
<dbReference type="GO" id="GO:0016020">
    <property type="term" value="C:membrane"/>
    <property type="evidence" value="ECO:0007669"/>
    <property type="project" value="UniProtKB-SubCell"/>
</dbReference>
<feature type="transmembrane region" description="Helical" evidence="5">
    <location>
        <begin position="240"/>
        <end position="260"/>
    </location>
</feature>
<name>R7V381_CAPTE</name>
<dbReference type="Pfam" id="PF07690">
    <property type="entry name" value="MFS_1"/>
    <property type="match status" value="1"/>
</dbReference>
<organism evidence="6">
    <name type="scientific">Capitella teleta</name>
    <name type="common">Polychaete worm</name>
    <dbReference type="NCBI Taxonomy" id="283909"/>
    <lineage>
        <taxon>Eukaryota</taxon>
        <taxon>Metazoa</taxon>
        <taxon>Spiralia</taxon>
        <taxon>Lophotrochozoa</taxon>
        <taxon>Annelida</taxon>
        <taxon>Polychaeta</taxon>
        <taxon>Sedentaria</taxon>
        <taxon>Scolecida</taxon>
        <taxon>Capitellidae</taxon>
        <taxon>Capitella</taxon>
    </lineage>
</organism>
<evidence type="ECO:0008006" key="9">
    <source>
        <dbReference type="Google" id="ProtNLM"/>
    </source>
</evidence>
<evidence type="ECO:0000313" key="6">
    <source>
        <dbReference type="EMBL" id="ELU12947.1"/>
    </source>
</evidence>
<feature type="transmembrane region" description="Helical" evidence="5">
    <location>
        <begin position="117"/>
        <end position="138"/>
    </location>
</feature>
<feature type="transmembrane region" description="Helical" evidence="5">
    <location>
        <begin position="183"/>
        <end position="199"/>
    </location>
</feature>
<keyword evidence="4 5" id="KW-0472">Membrane</keyword>
<evidence type="ECO:0000256" key="2">
    <source>
        <dbReference type="ARBA" id="ARBA00022692"/>
    </source>
</evidence>
<dbReference type="OMA" id="DNTSRCA"/>
<dbReference type="Gene3D" id="1.20.1250.20">
    <property type="entry name" value="MFS general substrate transporter like domains"/>
    <property type="match status" value="1"/>
</dbReference>
<dbReference type="PANTHER" id="PTHR23507">
    <property type="entry name" value="ZGC:174356"/>
    <property type="match status" value="1"/>
</dbReference>
<dbReference type="InterPro" id="IPR036259">
    <property type="entry name" value="MFS_trans_sf"/>
</dbReference>
<keyword evidence="3 5" id="KW-1133">Transmembrane helix</keyword>
<reference evidence="8" key="1">
    <citation type="submission" date="2012-12" db="EMBL/GenBank/DDBJ databases">
        <authorList>
            <person name="Hellsten U."/>
            <person name="Grimwood J."/>
            <person name="Chapman J.A."/>
            <person name="Shapiro H."/>
            <person name="Aerts A."/>
            <person name="Otillar R.P."/>
            <person name="Terry A.Y."/>
            <person name="Boore J.L."/>
            <person name="Simakov O."/>
            <person name="Marletaz F."/>
            <person name="Cho S.-J."/>
            <person name="Edsinger-Gonzales E."/>
            <person name="Havlak P."/>
            <person name="Kuo D.-H."/>
            <person name="Larsson T."/>
            <person name="Lv J."/>
            <person name="Arendt D."/>
            <person name="Savage R."/>
            <person name="Osoegawa K."/>
            <person name="de Jong P."/>
            <person name="Lindberg D.R."/>
            <person name="Seaver E.C."/>
            <person name="Weisblat D.A."/>
            <person name="Putnam N.H."/>
            <person name="Grigoriev I.V."/>
            <person name="Rokhsar D.S."/>
        </authorList>
    </citation>
    <scope>NUCLEOTIDE SEQUENCE</scope>
    <source>
        <strain evidence="8">I ESC-2004</strain>
    </source>
</reference>
<feature type="transmembrane region" description="Helical" evidence="5">
    <location>
        <begin position="342"/>
        <end position="361"/>
    </location>
</feature>
<reference evidence="7" key="3">
    <citation type="submission" date="2015-06" db="UniProtKB">
        <authorList>
            <consortium name="EnsemblMetazoa"/>
        </authorList>
    </citation>
    <scope>IDENTIFICATION</scope>
</reference>
<dbReference type="EMBL" id="AMQN01000794">
    <property type="status" value="NOT_ANNOTATED_CDS"/>
    <property type="molecule type" value="Genomic_DNA"/>
</dbReference>
<dbReference type="GO" id="GO:0022857">
    <property type="term" value="F:transmembrane transporter activity"/>
    <property type="evidence" value="ECO:0007669"/>
    <property type="project" value="InterPro"/>
</dbReference>
<dbReference type="SUPFAM" id="SSF103473">
    <property type="entry name" value="MFS general substrate transporter"/>
    <property type="match status" value="1"/>
</dbReference>
<evidence type="ECO:0000313" key="7">
    <source>
        <dbReference type="EnsemblMetazoa" id="CapteP198750"/>
    </source>
</evidence>
<feature type="transmembrane region" description="Helical" evidence="5">
    <location>
        <begin position="457"/>
        <end position="480"/>
    </location>
</feature>
<sequence length="499" mass="54847">MHECTGSQEKPQLFSDGVDYGYGTVETNTEANISNEDQKNTCQVRLLEPAFFFYMMAIWSYLPLNEQYVYDRIEKETPGPYSEGHVPVACLKGVNNVTYAETQRENDIKAALSNYTLLFNVFETLPAIVVSLILCSWGDKHGRKLGLVVPCVGGVVKGVLYVITDVYGLSIDFLMLPNLIEGMSGSHMTVAGSAYAYVADVVPQSEITFRFAVLNGLLFAGSSVGNVAIGYMIINLGYTWSFVIMTAWYALALVYFIFILEESVHEKPDDQPTTFTQRCKEVWQVTVTAFKVYSVERPDKNAKWRLLLMLGASTLHAILVLGQVELDTLYLIGPPFCFDSVVVGYFLAFLCATSVIGPTIGTKLFQKCGVSDAVMGIVASISGAAAFFLQAWATTTLQLFMASITVLCRAIMSKDVSEHEQGAVQATVSSMNTLGDLLSVTLLLGLFSLTASSYYGATFIAIGLLCCACCLFFLLIATLFRPTKAYDEMEHGERKTLFE</sequence>
<feature type="transmembrane region" description="Helical" evidence="5">
    <location>
        <begin position="373"/>
        <end position="389"/>
    </location>
</feature>
<evidence type="ECO:0000256" key="3">
    <source>
        <dbReference type="ARBA" id="ARBA00022989"/>
    </source>
</evidence>